<evidence type="ECO:0000313" key="4">
    <source>
        <dbReference type="Proteomes" id="UP000826651"/>
    </source>
</evidence>
<accession>A0ABS7S9E9</accession>
<dbReference type="Pfam" id="PF01494">
    <property type="entry name" value="FAD_binding_3"/>
    <property type="match status" value="1"/>
</dbReference>
<dbReference type="Gene3D" id="3.50.50.60">
    <property type="entry name" value="FAD/NAD(P)-binding domain"/>
    <property type="match status" value="1"/>
</dbReference>
<organism evidence="3 4">
    <name type="scientific">Occultella gossypii</name>
    <dbReference type="NCBI Taxonomy" id="2800820"/>
    <lineage>
        <taxon>Bacteria</taxon>
        <taxon>Bacillati</taxon>
        <taxon>Actinomycetota</taxon>
        <taxon>Actinomycetes</taxon>
        <taxon>Micrococcales</taxon>
        <taxon>Ruaniaceae</taxon>
        <taxon>Occultella</taxon>
    </lineage>
</organism>
<gene>
    <name evidence="3" type="ORF">KCQ71_12425</name>
</gene>
<reference evidence="3 4" key="1">
    <citation type="submission" date="2021-04" db="EMBL/GenBank/DDBJ databases">
        <title>Ruania sp. nov., isolated from sandy soil of mangrove forest.</title>
        <authorList>
            <person name="Ge X."/>
            <person name="Huang R."/>
            <person name="Liu W."/>
        </authorList>
    </citation>
    <scope>NUCLEOTIDE SEQUENCE [LARGE SCALE GENOMIC DNA]</scope>
    <source>
        <strain evidence="3 4">N2-46</strain>
    </source>
</reference>
<dbReference type="InterPro" id="IPR051704">
    <property type="entry name" value="FAD_aromatic-hydroxylase"/>
</dbReference>
<feature type="region of interest" description="Disordered" evidence="1">
    <location>
        <begin position="68"/>
        <end position="93"/>
    </location>
</feature>
<dbReference type="Gene3D" id="3.30.9.10">
    <property type="entry name" value="D-Amino Acid Oxidase, subunit A, domain 2"/>
    <property type="match status" value="1"/>
</dbReference>
<comment type="caution">
    <text evidence="3">The sequence shown here is derived from an EMBL/GenBank/DDBJ whole genome shotgun (WGS) entry which is preliminary data.</text>
</comment>
<dbReference type="EMBL" id="JAGSHT010000012">
    <property type="protein sequence ID" value="MBZ2196967.1"/>
    <property type="molecule type" value="Genomic_DNA"/>
</dbReference>
<sequence>MTSILISGAGIAGLTLAHWLRRHGMTPTLVERSTSLRDGGYKVDIRGAALDVVERMGLLDDVRSYSTDVGRGDDRLRLGPQGREHGRRHVRRT</sequence>
<dbReference type="PANTHER" id="PTHR46865">
    <property type="entry name" value="OXIDOREDUCTASE-RELATED"/>
    <property type="match status" value="1"/>
</dbReference>
<dbReference type="InterPro" id="IPR036188">
    <property type="entry name" value="FAD/NAD-bd_sf"/>
</dbReference>
<protein>
    <submittedName>
        <fullName evidence="3">FAD-dependent monooxygenase</fullName>
    </submittedName>
</protein>
<evidence type="ECO:0000256" key="1">
    <source>
        <dbReference type="SAM" id="MobiDB-lite"/>
    </source>
</evidence>
<evidence type="ECO:0000259" key="2">
    <source>
        <dbReference type="Pfam" id="PF01494"/>
    </source>
</evidence>
<dbReference type="PANTHER" id="PTHR46865:SF2">
    <property type="entry name" value="MONOOXYGENASE"/>
    <property type="match status" value="1"/>
</dbReference>
<dbReference type="InterPro" id="IPR002938">
    <property type="entry name" value="FAD-bd"/>
</dbReference>
<dbReference type="Proteomes" id="UP000826651">
    <property type="component" value="Unassembled WGS sequence"/>
</dbReference>
<feature type="domain" description="FAD-binding" evidence="2">
    <location>
        <begin position="2"/>
        <end position="66"/>
    </location>
</feature>
<keyword evidence="3" id="KW-0503">Monooxygenase</keyword>
<dbReference type="SUPFAM" id="SSF51905">
    <property type="entry name" value="FAD/NAD(P)-binding domain"/>
    <property type="match status" value="1"/>
</dbReference>
<name>A0ABS7S9E9_9MICO</name>
<keyword evidence="3" id="KW-0560">Oxidoreductase</keyword>
<proteinExistence type="predicted"/>
<keyword evidence="4" id="KW-1185">Reference proteome</keyword>
<dbReference type="RefSeq" id="WP_283248675.1">
    <property type="nucleotide sequence ID" value="NZ_JAGSHT010000012.1"/>
</dbReference>
<evidence type="ECO:0000313" key="3">
    <source>
        <dbReference type="EMBL" id="MBZ2196967.1"/>
    </source>
</evidence>
<dbReference type="GO" id="GO:0004497">
    <property type="term" value="F:monooxygenase activity"/>
    <property type="evidence" value="ECO:0007669"/>
    <property type="project" value="UniProtKB-KW"/>
</dbReference>